<sequence>MSPDPNYEPLDAPDGSSLTWIFDHCLRYADQYEISLRAAYELNCHPTKSTMTASTPSVLSRNSVWSKASKSTHRSSDTPSFEADANAQFRAFLTRTVSQLPSQPCSLPPSFTTSFVRRCFCLDLAEVDFAQALTALDYLKDLQDRWKKEIDAAFRRLNVTVDDARDPKNSELARQYPGVMSWYQEINGKARMIDFLYTQVYVGLRRWILINEMMLEPFNKANCLALLNTLLPPVHPQSLTPTQQLAPKTLENHRDAFFTFIIKFEDNPSILDPVMKQGTRPGDDNAWPAVYDAMDRYLNAVVEVIDECALINDRSEVTKNGSRRTDSGISFASRPVSRPTTSYSQDNQNSEKPLPNFPAPPVSSKHGSILERFASSMTSWAKKDPKKEQKKELSRCLKKMKSYKDISGRPESSSSQHISANFNTKLLFDMTEEKRQRLIDEARARKQIESASAEIHPDAIAVAI</sequence>
<reference evidence="2 3" key="1">
    <citation type="journal article" date="2016" name="Sci. Rep.">
        <title>Penicillium arizonense, a new, genome sequenced fungal species, reveals a high chemical diversity in secreted metabolites.</title>
        <authorList>
            <person name="Grijseels S."/>
            <person name="Nielsen J.C."/>
            <person name="Randelovic M."/>
            <person name="Nielsen J."/>
            <person name="Nielsen K.F."/>
            <person name="Workman M."/>
            <person name="Frisvad J.C."/>
        </authorList>
    </citation>
    <scope>NUCLEOTIDE SEQUENCE [LARGE SCALE GENOMIC DNA]</scope>
    <source>
        <strain evidence="2 3">CBS 141311</strain>
    </source>
</reference>
<feature type="compositionally biased region" description="Polar residues" evidence="1">
    <location>
        <begin position="338"/>
        <end position="351"/>
    </location>
</feature>
<dbReference type="OrthoDB" id="3533623at2759"/>
<proteinExistence type="predicted"/>
<evidence type="ECO:0000256" key="1">
    <source>
        <dbReference type="SAM" id="MobiDB-lite"/>
    </source>
</evidence>
<organism evidence="2 3">
    <name type="scientific">Penicillium arizonense</name>
    <dbReference type="NCBI Taxonomy" id="1835702"/>
    <lineage>
        <taxon>Eukaryota</taxon>
        <taxon>Fungi</taxon>
        <taxon>Dikarya</taxon>
        <taxon>Ascomycota</taxon>
        <taxon>Pezizomycotina</taxon>
        <taxon>Eurotiomycetes</taxon>
        <taxon>Eurotiomycetidae</taxon>
        <taxon>Eurotiales</taxon>
        <taxon>Aspergillaceae</taxon>
        <taxon>Penicillium</taxon>
    </lineage>
</organism>
<comment type="caution">
    <text evidence="2">The sequence shown here is derived from an EMBL/GenBank/DDBJ whole genome shotgun (WGS) entry which is preliminary data.</text>
</comment>
<evidence type="ECO:0000313" key="2">
    <source>
        <dbReference type="EMBL" id="OGE53391.1"/>
    </source>
</evidence>
<dbReference type="STRING" id="1835702.A0A1F5LKC5"/>
<gene>
    <name evidence="2" type="ORF">PENARI_c008G00073</name>
</gene>
<accession>A0A1F5LKC5</accession>
<dbReference type="EMBL" id="LXJU01000008">
    <property type="protein sequence ID" value="OGE53391.1"/>
    <property type="molecule type" value="Genomic_DNA"/>
</dbReference>
<dbReference type="RefSeq" id="XP_022488829.1">
    <property type="nucleotide sequence ID" value="XM_022631263.1"/>
</dbReference>
<dbReference type="AlphaFoldDB" id="A0A1F5LKC5"/>
<name>A0A1F5LKC5_PENAI</name>
<keyword evidence="3" id="KW-1185">Reference proteome</keyword>
<evidence type="ECO:0000313" key="3">
    <source>
        <dbReference type="Proteomes" id="UP000177622"/>
    </source>
</evidence>
<protein>
    <submittedName>
        <fullName evidence="2">Uncharacterized protein</fullName>
    </submittedName>
</protein>
<dbReference type="Proteomes" id="UP000177622">
    <property type="component" value="Unassembled WGS sequence"/>
</dbReference>
<dbReference type="GeneID" id="34575997"/>
<feature type="region of interest" description="Disordered" evidence="1">
    <location>
        <begin position="318"/>
        <end position="365"/>
    </location>
</feature>